<dbReference type="PROSITE" id="PS00107">
    <property type="entry name" value="PROTEIN_KINASE_ATP"/>
    <property type="match status" value="1"/>
</dbReference>
<dbReference type="InterPro" id="IPR011009">
    <property type="entry name" value="Kinase-like_dom_sf"/>
</dbReference>
<evidence type="ECO:0000313" key="13">
    <source>
        <dbReference type="Proteomes" id="UP000658514"/>
    </source>
</evidence>
<dbReference type="PROSITE" id="PS50011">
    <property type="entry name" value="PROTEIN_KINASE_DOM"/>
    <property type="match status" value="1"/>
</dbReference>
<gene>
    <name evidence="12" type="ORF">H6G24_17635</name>
</gene>
<evidence type="ECO:0000256" key="1">
    <source>
        <dbReference type="ARBA" id="ARBA00012513"/>
    </source>
</evidence>
<comment type="catalytic activity">
    <reaction evidence="7">
        <text>L-threonyl-[protein] + ATP = O-phospho-L-threonyl-[protein] + ADP + H(+)</text>
        <dbReference type="Rhea" id="RHEA:46608"/>
        <dbReference type="Rhea" id="RHEA-COMP:11060"/>
        <dbReference type="Rhea" id="RHEA-COMP:11605"/>
        <dbReference type="ChEBI" id="CHEBI:15378"/>
        <dbReference type="ChEBI" id="CHEBI:30013"/>
        <dbReference type="ChEBI" id="CHEBI:30616"/>
        <dbReference type="ChEBI" id="CHEBI:61977"/>
        <dbReference type="ChEBI" id="CHEBI:456216"/>
        <dbReference type="EC" id="2.7.11.1"/>
    </reaction>
</comment>
<dbReference type="PANTHER" id="PTHR24363">
    <property type="entry name" value="SERINE/THREONINE PROTEIN KINASE"/>
    <property type="match status" value="1"/>
</dbReference>
<dbReference type="SUPFAM" id="SSF56112">
    <property type="entry name" value="Protein kinase-like (PK-like)"/>
    <property type="match status" value="1"/>
</dbReference>
<feature type="compositionally biased region" description="Low complexity" evidence="10">
    <location>
        <begin position="428"/>
        <end position="438"/>
    </location>
</feature>
<feature type="compositionally biased region" description="Polar residues" evidence="10">
    <location>
        <begin position="390"/>
        <end position="404"/>
    </location>
</feature>
<dbReference type="PANTHER" id="PTHR24363:SF0">
    <property type="entry name" value="SERINE_THREONINE KINASE LIKE DOMAIN CONTAINING 1"/>
    <property type="match status" value="1"/>
</dbReference>
<dbReference type="Gene3D" id="1.10.510.10">
    <property type="entry name" value="Transferase(Phosphotransferase) domain 1"/>
    <property type="match status" value="1"/>
</dbReference>
<evidence type="ECO:0000256" key="2">
    <source>
        <dbReference type="ARBA" id="ARBA00022527"/>
    </source>
</evidence>
<keyword evidence="6 9" id="KW-0067">ATP-binding</keyword>
<dbReference type="Pfam" id="PF00069">
    <property type="entry name" value="Pkinase"/>
    <property type="match status" value="1"/>
</dbReference>
<comment type="caution">
    <text evidence="12">The sequence shown here is derived from an EMBL/GenBank/DDBJ whole genome shotgun (WGS) entry which is preliminary data.</text>
</comment>
<keyword evidence="13" id="KW-1185">Reference proteome</keyword>
<evidence type="ECO:0000256" key="5">
    <source>
        <dbReference type="ARBA" id="ARBA00022777"/>
    </source>
</evidence>
<keyword evidence="2" id="KW-0723">Serine/threonine-protein kinase</keyword>
<dbReference type="SMART" id="SM00220">
    <property type="entry name" value="S_TKc"/>
    <property type="match status" value="1"/>
</dbReference>
<feature type="region of interest" description="Disordered" evidence="10">
    <location>
        <begin position="303"/>
        <end position="326"/>
    </location>
</feature>
<dbReference type="Pfam" id="PF13355">
    <property type="entry name" value="ARC6-like_IMS"/>
    <property type="match status" value="1"/>
</dbReference>
<evidence type="ECO:0000256" key="3">
    <source>
        <dbReference type="ARBA" id="ARBA00022679"/>
    </source>
</evidence>
<accession>A0ABR8ABE1</accession>
<feature type="compositionally biased region" description="Low complexity" evidence="10">
    <location>
        <begin position="371"/>
        <end position="389"/>
    </location>
</feature>
<keyword evidence="4 9" id="KW-0547">Nucleotide-binding</keyword>
<dbReference type="CDD" id="cd14014">
    <property type="entry name" value="STKc_PknB_like"/>
    <property type="match status" value="1"/>
</dbReference>
<proteinExistence type="predicted"/>
<feature type="compositionally biased region" description="Polar residues" evidence="10">
    <location>
        <begin position="412"/>
        <end position="421"/>
    </location>
</feature>
<evidence type="ECO:0000256" key="4">
    <source>
        <dbReference type="ARBA" id="ARBA00022741"/>
    </source>
</evidence>
<dbReference type="InterPro" id="IPR025344">
    <property type="entry name" value="CDP1-like_IMS"/>
</dbReference>
<evidence type="ECO:0000256" key="10">
    <source>
        <dbReference type="SAM" id="MobiDB-lite"/>
    </source>
</evidence>
<dbReference type="EMBL" id="JACJQH010000026">
    <property type="protein sequence ID" value="MBD2197301.1"/>
    <property type="molecule type" value="Genomic_DNA"/>
</dbReference>
<protein>
    <recommendedName>
        <fullName evidence="1">non-specific serine/threonine protein kinase</fullName>
        <ecNumber evidence="1">2.7.11.1</ecNumber>
    </recommendedName>
</protein>
<dbReference type="InterPro" id="IPR008271">
    <property type="entry name" value="Ser/Thr_kinase_AS"/>
</dbReference>
<feature type="compositionally biased region" description="Polar residues" evidence="10">
    <location>
        <begin position="361"/>
        <end position="370"/>
    </location>
</feature>
<feature type="binding site" evidence="9">
    <location>
        <position position="41"/>
    </location>
    <ligand>
        <name>ATP</name>
        <dbReference type="ChEBI" id="CHEBI:30616"/>
    </ligand>
</feature>
<organism evidence="12 13">
    <name type="scientific">Calothrix parietina FACHB-288</name>
    <dbReference type="NCBI Taxonomy" id="2692896"/>
    <lineage>
        <taxon>Bacteria</taxon>
        <taxon>Bacillati</taxon>
        <taxon>Cyanobacteriota</taxon>
        <taxon>Cyanophyceae</taxon>
        <taxon>Nostocales</taxon>
        <taxon>Calotrichaceae</taxon>
        <taxon>Calothrix</taxon>
    </lineage>
</organism>
<dbReference type="PROSITE" id="PS00108">
    <property type="entry name" value="PROTEIN_KINASE_ST"/>
    <property type="match status" value="1"/>
</dbReference>
<dbReference type="InterPro" id="IPR000719">
    <property type="entry name" value="Prot_kinase_dom"/>
</dbReference>
<keyword evidence="3" id="KW-0808">Transferase</keyword>
<evidence type="ECO:0000256" key="6">
    <source>
        <dbReference type="ARBA" id="ARBA00022840"/>
    </source>
</evidence>
<dbReference type="RefSeq" id="WP_190544069.1">
    <property type="nucleotide sequence ID" value="NZ_CAWPNO010000058.1"/>
</dbReference>
<dbReference type="InterPro" id="IPR017441">
    <property type="entry name" value="Protein_kinase_ATP_BS"/>
</dbReference>
<comment type="catalytic activity">
    <reaction evidence="8">
        <text>L-seryl-[protein] + ATP = O-phospho-L-seryl-[protein] + ADP + H(+)</text>
        <dbReference type="Rhea" id="RHEA:17989"/>
        <dbReference type="Rhea" id="RHEA-COMP:9863"/>
        <dbReference type="Rhea" id="RHEA-COMP:11604"/>
        <dbReference type="ChEBI" id="CHEBI:15378"/>
        <dbReference type="ChEBI" id="CHEBI:29999"/>
        <dbReference type="ChEBI" id="CHEBI:30616"/>
        <dbReference type="ChEBI" id="CHEBI:83421"/>
        <dbReference type="ChEBI" id="CHEBI:456216"/>
        <dbReference type="EC" id="2.7.11.1"/>
    </reaction>
</comment>
<evidence type="ECO:0000256" key="7">
    <source>
        <dbReference type="ARBA" id="ARBA00047899"/>
    </source>
</evidence>
<feature type="domain" description="Protein kinase" evidence="11">
    <location>
        <begin position="10"/>
        <end position="276"/>
    </location>
</feature>
<evidence type="ECO:0000313" key="12">
    <source>
        <dbReference type="EMBL" id="MBD2197301.1"/>
    </source>
</evidence>
<sequence length="576" mass="63108">MTLTLLNNRYQVLRVLGSGGFGETFLAEDTQMPSNRRCVIKQLKPIANNPQVYQLIQQRFQQEAAILEELGDRSNQIPKLYAYFIDNGQFYLVQEYIEGQTLTQKIQQQGVLSEIAVKGILIDILPILEFIHSKHIVHRDIKPDNIILRFADGKPILIDFGAVKVSMGTIMTASGNSTPSIVIGTPGFMPMEQSVGRPVFSSDIYSLGLTAIYLLTGKIPSEFPTNPATGDILWRNFAFNISPDFAAVLDKAVQQSPRDRYLTARDMLIALQNPVAPTVPVIPTVPPANPTVIATPVNGGHVSTPTVPSPPPVYQPPISYSPEPVPSPKSLATWQQGVIIGSVIGSLVVGGIWLVRGQLSSPTQPSINVATSPTPTRSPSLNSSNNSPNINEQQSTPPTSKVVESNSSNSNRQINTPSTPIYTERPTTSENNSTNVETPITSTATLTEAGAKNVINNWLKAKQVMFAPPYNPQPASELTTGQQYEQVAGYDGSINSLKTDGHYYQYGLQQIDGVDEFSVNGNQATIQVKVTEDRTLFDRNGNIIPKETDFKTRTVRYTLQFVDQRWKIASTQIISN</sequence>
<feature type="region of interest" description="Disordered" evidence="10">
    <location>
        <begin position="361"/>
        <end position="444"/>
    </location>
</feature>
<evidence type="ECO:0000256" key="8">
    <source>
        <dbReference type="ARBA" id="ARBA00048679"/>
    </source>
</evidence>
<dbReference type="EC" id="2.7.11.1" evidence="1"/>
<evidence type="ECO:0000259" key="11">
    <source>
        <dbReference type="PROSITE" id="PS50011"/>
    </source>
</evidence>
<dbReference type="Proteomes" id="UP000658514">
    <property type="component" value="Unassembled WGS sequence"/>
</dbReference>
<name>A0ABR8ABE1_9CYAN</name>
<reference evidence="12 13" key="1">
    <citation type="journal article" date="2020" name="ISME J.">
        <title>Comparative genomics reveals insights into cyanobacterial evolution and habitat adaptation.</title>
        <authorList>
            <person name="Chen M.Y."/>
            <person name="Teng W.K."/>
            <person name="Zhao L."/>
            <person name="Hu C.X."/>
            <person name="Zhou Y.K."/>
            <person name="Han B.P."/>
            <person name="Song L.R."/>
            <person name="Shu W.S."/>
        </authorList>
    </citation>
    <scope>NUCLEOTIDE SEQUENCE [LARGE SCALE GENOMIC DNA]</scope>
    <source>
        <strain evidence="12 13">FACHB-288</strain>
    </source>
</reference>
<evidence type="ECO:0000256" key="9">
    <source>
        <dbReference type="PROSITE-ProRule" id="PRU10141"/>
    </source>
</evidence>
<keyword evidence="5" id="KW-0418">Kinase</keyword>